<feature type="domain" description="HD" evidence="11">
    <location>
        <begin position="71"/>
        <end position="170"/>
    </location>
</feature>
<evidence type="ECO:0000259" key="12">
    <source>
        <dbReference type="PROSITE" id="PS51880"/>
    </source>
</evidence>
<evidence type="ECO:0000256" key="5">
    <source>
        <dbReference type="ARBA" id="ARBA00029754"/>
    </source>
</evidence>
<dbReference type="Pfam" id="PF04607">
    <property type="entry name" value="RelA_SpoT"/>
    <property type="match status" value="1"/>
</dbReference>
<dbReference type="InterPro" id="IPR007685">
    <property type="entry name" value="RelA_SpoT"/>
</dbReference>
<proteinExistence type="inferred from homology"/>
<dbReference type="UniPathway" id="UPA00908">
    <property type="reaction ID" value="UER00884"/>
</dbReference>
<dbReference type="Pfam" id="PF02824">
    <property type="entry name" value="TGS"/>
    <property type="match status" value="1"/>
</dbReference>
<evidence type="ECO:0000256" key="7">
    <source>
        <dbReference type="ARBA" id="ARBA00033308"/>
    </source>
</evidence>
<dbReference type="PROSITE" id="PS51671">
    <property type="entry name" value="ACT"/>
    <property type="match status" value="1"/>
</dbReference>
<dbReference type="InterPro" id="IPR043519">
    <property type="entry name" value="NT_sf"/>
</dbReference>
<dbReference type="InterPro" id="IPR004095">
    <property type="entry name" value="TGS"/>
</dbReference>
<dbReference type="Gene3D" id="3.10.20.30">
    <property type="match status" value="1"/>
</dbReference>
<evidence type="ECO:0000313" key="13">
    <source>
        <dbReference type="EMBL" id="RKQ89044.1"/>
    </source>
</evidence>
<dbReference type="GO" id="GO:0008728">
    <property type="term" value="F:GTP diphosphokinase activity"/>
    <property type="evidence" value="ECO:0007669"/>
    <property type="project" value="UniProtKB-EC"/>
</dbReference>
<evidence type="ECO:0000259" key="11">
    <source>
        <dbReference type="PROSITE" id="PS51831"/>
    </source>
</evidence>
<dbReference type="SMART" id="SM00471">
    <property type="entry name" value="HDc"/>
    <property type="match status" value="1"/>
</dbReference>
<sequence length="762" mass="86814">MPIRGKGRLVGPDATVGEAIMSTTAISGIPERLFTLAGEYLDDRGMELLRQAYAYAEEHHRGQYRISGDPYITHPVAVAEILAELRMDAVTLAAALLHDVLEDTTATRAELEERFGKAIAELVDGVTKLRHLNFSSEAEEQAENHRKMLLAMARDVRVILIKLADRLHNMRTLKYRSEEDQRRISRETLEIYAPIAHRLGIFKVKWELEDLALRYLNPQQYYRIVHLMKKKRAEREAYIQRVIDVLKEKLAEMGIEAEISGRPKHIYSIYRKMYLENKEFNEIYDLLAVRIIVNTIRDCYSVLGIVHTLWKPVPGRFKDYIAMPKANMYQSLHTTVIGPEGEPLEVQIRTHDMHVTAEYGIAAHWAYKEGKGTKDAEEEARRLRWIRELLEYQKESQNALEFVESLKVDIFSDLVFVFTPKGDVVELPAGSTPLDFAYKIHTEIGHRCVGAKVNGKLVPLDTTLKTGDIVEILTSKHSFGPSLDWLKIVKTSSARNKIRAWFKKERREEMLERGRLALEHEARRHGIPIKETLREEYLREVANRHHFGSVEDLLVAVGYGGMAPSAVLSRLVEERQKGEEPTAKAETAPAEVSKAFVQPEARGTATVPARDRSFGTQGVVVPGVDNVLVRLSRCCTPIPGDEIVGFITRGRGISVHRKDCPNVVREDPSRLIELRWEPTGNLEYPVEIEVLGFDRPGILSDVIQAIGESKVNMTEVRGRSDQNRMAHITVTVHVRDVDHLNRVLDRIRRVRDVYTVRRALKP</sequence>
<feature type="domain" description="ACT" evidence="10">
    <location>
        <begin position="687"/>
        <end position="761"/>
    </location>
</feature>
<dbReference type="CDD" id="cd04876">
    <property type="entry name" value="ACT_RelA-SpoT"/>
    <property type="match status" value="1"/>
</dbReference>
<dbReference type="InterPro" id="IPR004811">
    <property type="entry name" value="RelA/Spo_fam"/>
</dbReference>
<dbReference type="FunFam" id="1.10.3210.10:FF:000001">
    <property type="entry name" value="GTP pyrophosphokinase RelA"/>
    <property type="match status" value="1"/>
</dbReference>
<keyword evidence="4" id="KW-0342">GTP-binding</keyword>
<keyword evidence="13" id="KW-0418">Kinase</keyword>
<dbReference type="PROSITE" id="PS51831">
    <property type="entry name" value="HD"/>
    <property type="match status" value="1"/>
</dbReference>
<dbReference type="InterPro" id="IPR045600">
    <property type="entry name" value="RelA/SpoT_AH_RIS"/>
</dbReference>
<dbReference type="InterPro" id="IPR003607">
    <property type="entry name" value="HD/PDEase_dom"/>
</dbReference>
<dbReference type="Pfam" id="PF19296">
    <property type="entry name" value="RelA_AH_RIS"/>
    <property type="match status" value="1"/>
</dbReference>
<dbReference type="EC" id="2.7.6.5" evidence="2"/>
<dbReference type="AlphaFoldDB" id="A0A660L752"/>
<name>A0A660L752_9BACL</name>
<organism evidence="13 14">
    <name type="scientific">Brockia lithotrophica</name>
    <dbReference type="NCBI Taxonomy" id="933949"/>
    <lineage>
        <taxon>Bacteria</taxon>
        <taxon>Bacillati</taxon>
        <taxon>Bacillota</taxon>
        <taxon>Bacilli</taxon>
        <taxon>Bacillales</taxon>
        <taxon>Bacillales Family X. Incertae Sedis</taxon>
        <taxon>Brockia</taxon>
    </lineage>
</organism>
<dbReference type="GO" id="GO:0005525">
    <property type="term" value="F:GTP binding"/>
    <property type="evidence" value="ECO:0007669"/>
    <property type="project" value="UniProtKB-KW"/>
</dbReference>
<dbReference type="InterPro" id="IPR012676">
    <property type="entry name" value="TGS-like"/>
</dbReference>
<comment type="caution">
    <text evidence="13">The sequence shown here is derived from an EMBL/GenBank/DDBJ whole genome shotgun (WGS) entry which is preliminary data.</text>
</comment>
<evidence type="ECO:0000256" key="1">
    <source>
        <dbReference type="ARBA" id="ARBA00004976"/>
    </source>
</evidence>
<evidence type="ECO:0000256" key="8">
    <source>
        <dbReference type="ARBA" id="ARBA00048244"/>
    </source>
</evidence>
<evidence type="ECO:0000256" key="9">
    <source>
        <dbReference type="RuleBase" id="RU003847"/>
    </source>
</evidence>
<dbReference type="Pfam" id="PF13328">
    <property type="entry name" value="HD_4"/>
    <property type="match status" value="1"/>
</dbReference>
<dbReference type="SUPFAM" id="SSF109604">
    <property type="entry name" value="HD-domain/PDEase-like"/>
    <property type="match status" value="1"/>
</dbReference>
<evidence type="ECO:0000256" key="2">
    <source>
        <dbReference type="ARBA" id="ARBA00013251"/>
    </source>
</evidence>
<dbReference type="InterPro" id="IPR033655">
    <property type="entry name" value="TGS_RelA/SpoT"/>
</dbReference>
<evidence type="ECO:0000256" key="3">
    <source>
        <dbReference type="ARBA" id="ARBA00019852"/>
    </source>
</evidence>
<evidence type="ECO:0000259" key="10">
    <source>
        <dbReference type="PROSITE" id="PS51671"/>
    </source>
</evidence>
<dbReference type="Proteomes" id="UP000267019">
    <property type="component" value="Unassembled WGS sequence"/>
</dbReference>
<dbReference type="PROSITE" id="PS51880">
    <property type="entry name" value="TGS"/>
    <property type="match status" value="1"/>
</dbReference>
<dbReference type="GO" id="GO:0005886">
    <property type="term" value="C:plasma membrane"/>
    <property type="evidence" value="ECO:0007669"/>
    <property type="project" value="TreeGrafter"/>
</dbReference>
<accession>A0A660L752</accession>
<evidence type="ECO:0000256" key="6">
    <source>
        <dbReference type="ARBA" id="ARBA00032407"/>
    </source>
</evidence>
<dbReference type="SUPFAM" id="SSF55021">
    <property type="entry name" value="ACT-like"/>
    <property type="match status" value="1"/>
</dbReference>
<gene>
    <name evidence="13" type="ORF">C7438_0700</name>
</gene>
<dbReference type="Pfam" id="PF13291">
    <property type="entry name" value="ACT_4"/>
    <property type="match status" value="1"/>
</dbReference>
<dbReference type="EMBL" id="RBIJ01000001">
    <property type="protein sequence ID" value="RKQ89044.1"/>
    <property type="molecule type" value="Genomic_DNA"/>
</dbReference>
<dbReference type="GO" id="GO:0015970">
    <property type="term" value="P:guanosine tetraphosphate biosynthetic process"/>
    <property type="evidence" value="ECO:0007669"/>
    <property type="project" value="UniProtKB-UniPathway"/>
</dbReference>
<comment type="pathway">
    <text evidence="1">Purine metabolism; ppGpp biosynthesis; ppGpp from GTP: step 1/2.</text>
</comment>
<dbReference type="SUPFAM" id="SSF81271">
    <property type="entry name" value="TGS-like"/>
    <property type="match status" value="1"/>
</dbReference>
<evidence type="ECO:0000313" key="14">
    <source>
        <dbReference type="Proteomes" id="UP000267019"/>
    </source>
</evidence>
<dbReference type="FunFam" id="3.10.20.30:FF:000002">
    <property type="entry name" value="GTP pyrophosphokinase (RelA/SpoT)"/>
    <property type="match status" value="1"/>
</dbReference>
<comment type="function">
    <text evidence="9">In eubacteria ppGpp (guanosine 3'-diphosphate 5'-diphosphate) is a mediator of the stringent response that coordinates a variety of cellular activities in response to changes in nutritional abundance.</text>
</comment>
<keyword evidence="4" id="KW-0547">Nucleotide-binding</keyword>
<dbReference type="FunFam" id="3.30.460.10:FF:000001">
    <property type="entry name" value="GTP pyrophosphokinase RelA"/>
    <property type="match status" value="1"/>
</dbReference>
<dbReference type="PANTHER" id="PTHR21262:SF31">
    <property type="entry name" value="GTP PYROPHOSPHOKINASE"/>
    <property type="match status" value="1"/>
</dbReference>
<dbReference type="InterPro" id="IPR012675">
    <property type="entry name" value="Beta-grasp_dom_sf"/>
</dbReference>
<dbReference type="GO" id="GO:0016301">
    <property type="term" value="F:kinase activity"/>
    <property type="evidence" value="ECO:0007669"/>
    <property type="project" value="UniProtKB-KW"/>
</dbReference>
<comment type="similarity">
    <text evidence="9">Belongs to the relA/spoT family.</text>
</comment>
<dbReference type="SUPFAM" id="SSF81301">
    <property type="entry name" value="Nucleotidyltransferase"/>
    <property type="match status" value="1"/>
</dbReference>
<dbReference type="Gene3D" id="3.30.460.10">
    <property type="entry name" value="Beta Polymerase, domain 2"/>
    <property type="match status" value="1"/>
</dbReference>
<feature type="domain" description="TGS" evidence="12">
    <location>
        <begin position="413"/>
        <end position="474"/>
    </location>
</feature>
<dbReference type="Gene3D" id="1.10.3210.10">
    <property type="entry name" value="Hypothetical protein af1432"/>
    <property type="match status" value="1"/>
</dbReference>
<dbReference type="NCBIfam" id="TIGR00691">
    <property type="entry name" value="spoT_relA"/>
    <property type="match status" value="1"/>
</dbReference>
<protein>
    <recommendedName>
        <fullName evidence="3">GTP pyrophosphokinase</fullName>
        <ecNumber evidence="2">2.7.6.5</ecNumber>
    </recommendedName>
    <alternativeName>
        <fullName evidence="6">(p)ppGpp synthase</fullName>
    </alternativeName>
    <alternativeName>
        <fullName evidence="5">ATP:GTP 3'-pyrophosphotransferase</fullName>
    </alternativeName>
    <alternativeName>
        <fullName evidence="7">ppGpp synthase I</fullName>
    </alternativeName>
</protein>
<keyword evidence="13" id="KW-0808">Transferase</keyword>
<dbReference type="InterPro" id="IPR045865">
    <property type="entry name" value="ACT-like_dom_sf"/>
</dbReference>
<dbReference type="SMART" id="SM00954">
    <property type="entry name" value="RelA_SpoT"/>
    <property type="match status" value="1"/>
</dbReference>
<reference evidence="13 14" key="1">
    <citation type="submission" date="2018-10" db="EMBL/GenBank/DDBJ databases">
        <title>Genomic Encyclopedia of Type Strains, Phase IV (KMG-IV): sequencing the most valuable type-strain genomes for metagenomic binning, comparative biology and taxonomic classification.</title>
        <authorList>
            <person name="Goeker M."/>
        </authorList>
    </citation>
    <scope>NUCLEOTIDE SEQUENCE [LARGE SCALE GENOMIC DNA]</scope>
    <source>
        <strain evidence="13 14">DSM 22653</strain>
    </source>
</reference>
<dbReference type="CDD" id="cd05399">
    <property type="entry name" value="NT_Rel-Spo_like"/>
    <property type="match status" value="1"/>
</dbReference>
<dbReference type="CDD" id="cd01668">
    <property type="entry name" value="TGS_RSH"/>
    <property type="match status" value="1"/>
</dbReference>
<keyword evidence="14" id="KW-1185">Reference proteome</keyword>
<dbReference type="PANTHER" id="PTHR21262">
    <property type="entry name" value="GUANOSINE-3',5'-BIS DIPHOSPHATE 3'-PYROPHOSPHOHYDROLASE"/>
    <property type="match status" value="1"/>
</dbReference>
<evidence type="ECO:0000256" key="4">
    <source>
        <dbReference type="ARBA" id="ARBA00023134"/>
    </source>
</evidence>
<comment type="catalytic activity">
    <reaction evidence="8">
        <text>GTP + ATP = guanosine 3'-diphosphate 5'-triphosphate + AMP</text>
        <dbReference type="Rhea" id="RHEA:22088"/>
        <dbReference type="ChEBI" id="CHEBI:30616"/>
        <dbReference type="ChEBI" id="CHEBI:37565"/>
        <dbReference type="ChEBI" id="CHEBI:142410"/>
        <dbReference type="ChEBI" id="CHEBI:456215"/>
        <dbReference type="EC" id="2.7.6.5"/>
    </reaction>
</comment>
<dbReference type="CDD" id="cd00077">
    <property type="entry name" value="HDc"/>
    <property type="match status" value="1"/>
</dbReference>
<dbReference type="InterPro" id="IPR002912">
    <property type="entry name" value="ACT_dom"/>
</dbReference>
<dbReference type="InterPro" id="IPR006674">
    <property type="entry name" value="HD_domain"/>
</dbReference>
<dbReference type="Gene3D" id="3.30.70.260">
    <property type="match status" value="1"/>
</dbReference>